<evidence type="ECO:0000313" key="3">
    <source>
        <dbReference type="Proteomes" id="UP000614741"/>
    </source>
</evidence>
<proteinExistence type="predicted"/>
<protein>
    <submittedName>
        <fullName evidence="2">Uncharacterized protein</fullName>
    </submittedName>
</protein>
<comment type="caution">
    <text evidence="2">The sequence shown here is derived from an EMBL/GenBank/DDBJ whole genome shotgun (WGS) entry which is preliminary data.</text>
</comment>
<dbReference type="RefSeq" id="WP_203675454.1">
    <property type="nucleotide sequence ID" value="NZ_BONP01000020.1"/>
</dbReference>
<feature type="compositionally biased region" description="Pro residues" evidence="1">
    <location>
        <begin position="67"/>
        <end position="101"/>
    </location>
</feature>
<reference evidence="2 3" key="1">
    <citation type="submission" date="2021-01" db="EMBL/GenBank/DDBJ databases">
        <title>Whole genome shotgun sequence of Cellulomonas phragmiteti NBRC 110785.</title>
        <authorList>
            <person name="Komaki H."/>
            <person name="Tamura T."/>
        </authorList>
    </citation>
    <scope>NUCLEOTIDE SEQUENCE [LARGE SCALE GENOMIC DNA]</scope>
    <source>
        <strain evidence="2 3">NBRC 110785</strain>
    </source>
</reference>
<evidence type="ECO:0000313" key="2">
    <source>
        <dbReference type="EMBL" id="GIG41160.1"/>
    </source>
</evidence>
<dbReference type="EMBL" id="BONP01000020">
    <property type="protein sequence ID" value="GIG41160.1"/>
    <property type="molecule type" value="Genomic_DNA"/>
</dbReference>
<keyword evidence="3" id="KW-1185">Reference proteome</keyword>
<name>A0ABQ4DP79_9CELL</name>
<feature type="compositionally biased region" description="Low complexity" evidence="1">
    <location>
        <begin position="11"/>
        <end position="23"/>
    </location>
</feature>
<organism evidence="2 3">
    <name type="scientific">Cellulomonas phragmiteti</name>
    <dbReference type="NCBI Taxonomy" id="478780"/>
    <lineage>
        <taxon>Bacteria</taxon>
        <taxon>Bacillati</taxon>
        <taxon>Actinomycetota</taxon>
        <taxon>Actinomycetes</taxon>
        <taxon>Micrococcales</taxon>
        <taxon>Cellulomonadaceae</taxon>
        <taxon>Cellulomonas</taxon>
    </lineage>
</organism>
<dbReference type="Proteomes" id="UP000614741">
    <property type="component" value="Unassembled WGS sequence"/>
</dbReference>
<gene>
    <name evidence="2" type="ORF">Cph01nite_29220</name>
</gene>
<accession>A0ABQ4DP79</accession>
<feature type="region of interest" description="Disordered" evidence="1">
    <location>
        <begin position="1"/>
        <end position="122"/>
    </location>
</feature>
<sequence length="285" mass="28389">MQHPGGGPDSGDGSPESDLSDLLAPADVQFRPPPAPARARRAPVPVPVPPVTTALADPPDLTRSAPVPAPLAPLTPPPPRPSAPLAAPPPAAAPAPAPAPAPAARVATAAPSLPAPPAAPLERSEDVVTFGRWFQPVAGGVLPRPDAAEPLVAVIRVAPGSTVHAVTAGRVRRAPVTLAAGGLELAGDDGTTVVLTGPARTAWVRDDEDVVAGEVVGVLPAGDDGADDAELRVLVIGPDGTPRDAVDTLVGLPDPGELDLGPGLGTDPFALDLEIAGRTDRPGAR</sequence>
<evidence type="ECO:0000256" key="1">
    <source>
        <dbReference type="SAM" id="MobiDB-lite"/>
    </source>
</evidence>
<feature type="compositionally biased region" description="Gly residues" evidence="1">
    <location>
        <begin position="1"/>
        <end position="10"/>
    </location>
</feature>
<feature type="compositionally biased region" description="Low complexity" evidence="1">
    <location>
        <begin position="102"/>
        <end position="112"/>
    </location>
</feature>